<dbReference type="SUPFAM" id="SSF69279">
    <property type="entry name" value="Phage tail proteins"/>
    <property type="match status" value="1"/>
</dbReference>
<accession>A0A2S6NI59</accession>
<name>A0A2S6NI59_RHOGL</name>
<gene>
    <name evidence="1" type="ORF">CCS01_11195</name>
</gene>
<evidence type="ECO:0008006" key="3">
    <source>
        <dbReference type="Google" id="ProtNLM"/>
    </source>
</evidence>
<dbReference type="EMBL" id="NHRY01000114">
    <property type="protein sequence ID" value="PPQ34330.1"/>
    <property type="molecule type" value="Genomic_DNA"/>
</dbReference>
<comment type="caution">
    <text evidence="1">The sequence shown here is derived from an EMBL/GenBank/DDBJ whole genome shotgun (WGS) entry which is preliminary data.</text>
</comment>
<sequence length="307" mass="33011">MGVPPLRDIYYWSTLSSGCVNVVIANVMGPPPASLITGMIDTVCIDATRGTASVEGRDLSASLVDSYRQLDFVNQTASQVVATIANWHSLEAIVTPTSGNTGRYFGEGYTRLSTGLYSRLCSDWDLVVQLARESNFDAFVQDNSLFFQPATTVPLNVVNIVASDLVSLRLDRALGMSRNATVRMQSWNCQNMVPYISGAAGPVSTDAALSSGTGGQPYLFSASNFTSAQVTQSAARYAAEISRLQTTLQLEMPLNLALAPRTGLMMSQTGSPLDGLYRVESVERYYNSVTGSRQSVIAVPVADLFQV</sequence>
<evidence type="ECO:0000313" key="2">
    <source>
        <dbReference type="Proteomes" id="UP000239724"/>
    </source>
</evidence>
<proteinExistence type="predicted"/>
<organism evidence="1 2">
    <name type="scientific">Rhodopila globiformis</name>
    <name type="common">Rhodopseudomonas globiformis</name>
    <dbReference type="NCBI Taxonomy" id="1071"/>
    <lineage>
        <taxon>Bacteria</taxon>
        <taxon>Pseudomonadati</taxon>
        <taxon>Pseudomonadota</taxon>
        <taxon>Alphaproteobacteria</taxon>
        <taxon>Acetobacterales</taxon>
        <taxon>Acetobacteraceae</taxon>
        <taxon>Rhodopila</taxon>
    </lineage>
</organism>
<reference evidence="1 2" key="1">
    <citation type="journal article" date="2018" name="Arch. Microbiol.">
        <title>New insights into the metabolic potential of the phototrophic purple bacterium Rhodopila globiformis DSM 161(T) from its draft genome sequence and evidence for a vanadium-dependent nitrogenase.</title>
        <authorList>
            <person name="Imhoff J.F."/>
            <person name="Rahn T."/>
            <person name="Kunzel S."/>
            <person name="Neulinger S.C."/>
        </authorList>
    </citation>
    <scope>NUCLEOTIDE SEQUENCE [LARGE SCALE GENOMIC DNA]</scope>
    <source>
        <strain evidence="1 2">DSM 161</strain>
    </source>
</reference>
<dbReference type="Proteomes" id="UP000239724">
    <property type="component" value="Unassembled WGS sequence"/>
</dbReference>
<protein>
    <recommendedName>
        <fullName evidence="3">Tip attachment protein J domain-containing protein</fullName>
    </recommendedName>
</protein>
<dbReference type="PROSITE" id="PS51257">
    <property type="entry name" value="PROKAR_LIPOPROTEIN"/>
    <property type="match status" value="1"/>
</dbReference>
<dbReference type="AlphaFoldDB" id="A0A2S6NI59"/>
<evidence type="ECO:0000313" key="1">
    <source>
        <dbReference type="EMBL" id="PPQ34330.1"/>
    </source>
</evidence>
<keyword evidence="2" id="KW-1185">Reference proteome</keyword>